<feature type="region of interest" description="Disordered" evidence="1">
    <location>
        <begin position="1"/>
        <end position="38"/>
    </location>
</feature>
<feature type="non-terminal residue" evidence="2">
    <location>
        <position position="1"/>
    </location>
</feature>
<name>A0A061R758_9CHLO</name>
<gene>
    <name evidence="2" type="ORF">TSPGSL018_10157</name>
</gene>
<sequence>ETSSSSSYASVNLKHQKPKRKHPLFRQVFRNRSNKKLL</sequence>
<accession>A0A061R758</accession>
<dbReference type="EMBL" id="GBEZ01018632">
    <property type="protein sequence ID" value="JAC67823.1"/>
    <property type="molecule type" value="Transcribed_RNA"/>
</dbReference>
<dbReference type="AlphaFoldDB" id="A0A061R758"/>
<feature type="compositionally biased region" description="Polar residues" evidence="1">
    <location>
        <begin position="1"/>
        <end position="10"/>
    </location>
</feature>
<evidence type="ECO:0000313" key="2">
    <source>
        <dbReference type="EMBL" id="JAC67823.1"/>
    </source>
</evidence>
<feature type="compositionally biased region" description="Basic residues" evidence="1">
    <location>
        <begin position="14"/>
        <end position="24"/>
    </location>
</feature>
<proteinExistence type="predicted"/>
<reference evidence="2" key="1">
    <citation type="submission" date="2014-05" db="EMBL/GenBank/DDBJ databases">
        <title>The transcriptome of the halophilic microalga Tetraselmis sp. GSL018 isolated from the Great Salt Lake, Utah.</title>
        <authorList>
            <person name="Jinkerson R.E."/>
            <person name="D'Adamo S."/>
            <person name="Posewitz M.C."/>
        </authorList>
    </citation>
    <scope>NUCLEOTIDE SEQUENCE</scope>
    <source>
        <strain evidence="2">GSL018</strain>
    </source>
</reference>
<evidence type="ECO:0000256" key="1">
    <source>
        <dbReference type="SAM" id="MobiDB-lite"/>
    </source>
</evidence>
<organism evidence="2">
    <name type="scientific">Tetraselmis sp. GSL018</name>
    <dbReference type="NCBI Taxonomy" id="582737"/>
    <lineage>
        <taxon>Eukaryota</taxon>
        <taxon>Viridiplantae</taxon>
        <taxon>Chlorophyta</taxon>
        <taxon>core chlorophytes</taxon>
        <taxon>Chlorodendrophyceae</taxon>
        <taxon>Chlorodendrales</taxon>
        <taxon>Chlorodendraceae</taxon>
        <taxon>Tetraselmis</taxon>
    </lineage>
</organism>
<protein>
    <submittedName>
        <fullName evidence="2">Uncharacterized protein</fullName>
    </submittedName>
</protein>